<dbReference type="Proteomes" id="UP001165121">
    <property type="component" value="Unassembled WGS sequence"/>
</dbReference>
<gene>
    <name evidence="2" type="ORF">Pfra01_000149700</name>
</gene>
<name>A0A9W6TQN1_9STRA</name>
<dbReference type="Gene3D" id="1.10.150.20">
    <property type="entry name" value="5' to 3' exonuclease, C-terminal subdomain"/>
    <property type="match status" value="1"/>
</dbReference>
<accession>A0A9W6TQN1</accession>
<evidence type="ECO:0000313" key="3">
    <source>
        <dbReference type="Proteomes" id="UP001165121"/>
    </source>
</evidence>
<feature type="region of interest" description="Disordered" evidence="1">
    <location>
        <begin position="20"/>
        <end position="55"/>
    </location>
</feature>
<dbReference type="EMBL" id="BSXT01000117">
    <property type="protein sequence ID" value="GMF18146.1"/>
    <property type="molecule type" value="Genomic_DNA"/>
</dbReference>
<sequence>MVLGVLRRYADTQSEQRLNAAPTEAFVRSESGAREAGRQRTATPRIYDSDDEDEDTLRSYEPIDLLQDAGINAADIANLKSDGFATIGQLFQVSQRQLRGVKGISEGKVDKVLCILGSCLRLNVLLNVTWCVPASSSW</sequence>
<comment type="caution">
    <text evidence="2">The sequence shown here is derived from an EMBL/GenBank/DDBJ whole genome shotgun (WGS) entry which is preliminary data.</text>
</comment>
<protein>
    <submittedName>
        <fullName evidence="2">Unnamed protein product</fullName>
    </submittedName>
</protein>
<evidence type="ECO:0000313" key="2">
    <source>
        <dbReference type="EMBL" id="GMF18146.1"/>
    </source>
</evidence>
<dbReference type="SUPFAM" id="SSF47794">
    <property type="entry name" value="Rad51 N-terminal domain-like"/>
    <property type="match status" value="1"/>
</dbReference>
<dbReference type="InterPro" id="IPR010995">
    <property type="entry name" value="DNA_repair_Rad51/TF_NusA_a-hlx"/>
</dbReference>
<reference evidence="2" key="1">
    <citation type="submission" date="2023-04" db="EMBL/GenBank/DDBJ databases">
        <title>Phytophthora fragariaefolia NBRC 109709.</title>
        <authorList>
            <person name="Ichikawa N."/>
            <person name="Sato H."/>
            <person name="Tonouchi N."/>
        </authorList>
    </citation>
    <scope>NUCLEOTIDE SEQUENCE</scope>
    <source>
        <strain evidence="2">NBRC 109709</strain>
    </source>
</reference>
<dbReference type="AlphaFoldDB" id="A0A9W6TQN1"/>
<keyword evidence="3" id="KW-1185">Reference proteome</keyword>
<organism evidence="2 3">
    <name type="scientific">Phytophthora fragariaefolia</name>
    <dbReference type="NCBI Taxonomy" id="1490495"/>
    <lineage>
        <taxon>Eukaryota</taxon>
        <taxon>Sar</taxon>
        <taxon>Stramenopiles</taxon>
        <taxon>Oomycota</taxon>
        <taxon>Peronosporomycetes</taxon>
        <taxon>Peronosporales</taxon>
        <taxon>Peronosporaceae</taxon>
        <taxon>Phytophthora</taxon>
    </lineage>
</organism>
<proteinExistence type="predicted"/>
<dbReference type="GO" id="GO:0000166">
    <property type="term" value="F:nucleotide binding"/>
    <property type="evidence" value="ECO:0007669"/>
    <property type="project" value="InterPro"/>
</dbReference>
<evidence type="ECO:0000256" key="1">
    <source>
        <dbReference type="SAM" id="MobiDB-lite"/>
    </source>
</evidence>
<dbReference type="OrthoDB" id="10251254at2759"/>